<dbReference type="InterPro" id="IPR057520">
    <property type="entry name" value="GRHL1/CP2_C"/>
</dbReference>
<feature type="compositionally biased region" description="Low complexity" evidence="1">
    <location>
        <begin position="1"/>
        <end position="21"/>
    </location>
</feature>
<sequence length="256" mass="28640">MAYFSPTLQSSQSPSNSRPSTYSPPPAPEFNSPPCSLASQPGLEQVTYQLQQLALLARPYTYSPPPAPKFNGPPCSLASHSGLEQVPYQLQSLAPLANVDETRQWLTNNRFAPYISLFANYGVYTGTDLMGLSRNDLMEICGIVHGIRLYNALHMRIYISLEEGREYHPISMNKLTVVLLKEWIAGRLSIPPSVITALLLEDDCGRLVYIDNSLLRSIKKTYFDIKQEVNETGSMRIILKESCTHYSTDDSMTGQR</sequence>
<dbReference type="GO" id="GO:0005634">
    <property type="term" value="C:nucleus"/>
    <property type="evidence" value="ECO:0007669"/>
    <property type="project" value="TreeGrafter"/>
</dbReference>
<dbReference type="InParanoid" id="A0A1X7VC36"/>
<feature type="region of interest" description="Disordered" evidence="1">
    <location>
        <begin position="1"/>
        <end position="36"/>
    </location>
</feature>
<evidence type="ECO:0000259" key="3">
    <source>
        <dbReference type="Pfam" id="PF25416"/>
    </source>
</evidence>
<dbReference type="InterPro" id="IPR013761">
    <property type="entry name" value="SAM/pointed_sf"/>
</dbReference>
<accession>A0A1X7VC36</accession>
<organism evidence="4">
    <name type="scientific">Amphimedon queenslandica</name>
    <name type="common">Sponge</name>
    <dbReference type="NCBI Taxonomy" id="400682"/>
    <lineage>
        <taxon>Eukaryota</taxon>
        <taxon>Metazoa</taxon>
        <taxon>Porifera</taxon>
        <taxon>Demospongiae</taxon>
        <taxon>Heteroscleromorpha</taxon>
        <taxon>Haplosclerida</taxon>
        <taxon>Niphatidae</taxon>
        <taxon>Amphimedon</taxon>
    </lineage>
</organism>
<dbReference type="Gene3D" id="1.10.150.50">
    <property type="entry name" value="Transcription Factor, Ets-1"/>
    <property type="match status" value="1"/>
</dbReference>
<feature type="domain" description="GRHL1/CP2 C-terminal" evidence="3">
    <location>
        <begin position="155"/>
        <end position="241"/>
    </location>
</feature>
<dbReference type="OrthoDB" id="9996779at2759"/>
<dbReference type="eggNOG" id="KOG4091">
    <property type="taxonomic scope" value="Eukaryota"/>
</dbReference>
<evidence type="ECO:0000313" key="4">
    <source>
        <dbReference type="EnsemblMetazoa" id="Aqu2.1.37586_001"/>
    </source>
</evidence>
<dbReference type="EnsemblMetazoa" id="Aqu2.1.37586_001">
    <property type="protein sequence ID" value="Aqu2.1.37586_001"/>
    <property type="gene ID" value="Aqu2.1.37586"/>
</dbReference>
<dbReference type="SUPFAM" id="SSF47769">
    <property type="entry name" value="SAM/Pointed domain"/>
    <property type="match status" value="1"/>
</dbReference>
<proteinExistence type="predicted"/>
<name>A0A1X7VC36_AMPQE</name>
<evidence type="ECO:0000256" key="1">
    <source>
        <dbReference type="SAM" id="MobiDB-lite"/>
    </source>
</evidence>
<dbReference type="InterPro" id="IPR040167">
    <property type="entry name" value="TF_CP2-like"/>
</dbReference>
<dbReference type="GO" id="GO:0000978">
    <property type="term" value="F:RNA polymerase II cis-regulatory region sequence-specific DNA binding"/>
    <property type="evidence" value="ECO:0007669"/>
    <property type="project" value="TreeGrafter"/>
</dbReference>
<dbReference type="GO" id="GO:0001228">
    <property type="term" value="F:DNA-binding transcription activator activity, RNA polymerase II-specific"/>
    <property type="evidence" value="ECO:0007669"/>
    <property type="project" value="TreeGrafter"/>
</dbReference>
<feature type="domain" description="SAM" evidence="2">
    <location>
        <begin position="92"/>
        <end position="154"/>
    </location>
</feature>
<reference evidence="4" key="1">
    <citation type="submission" date="2017-05" db="UniProtKB">
        <authorList>
            <consortium name="EnsemblMetazoa"/>
        </authorList>
    </citation>
    <scope>IDENTIFICATION</scope>
</reference>
<evidence type="ECO:0000259" key="2">
    <source>
        <dbReference type="Pfam" id="PF18016"/>
    </source>
</evidence>
<dbReference type="PANTHER" id="PTHR11037">
    <property type="entry name" value="TRANSCRIPTION FACTOR CP2"/>
    <property type="match status" value="1"/>
</dbReference>
<dbReference type="Pfam" id="PF25416">
    <property type="entry name" value="GRHL1_C"/>
    <property type="match status" value="1"/>
</dbReference>
<dbReference type="PANTHER" id="PTHR11037:SF21">
    <property type="entry name" value="GEMINI, ISOFORM C"/>
    <property type="match status" value="1"/>
</dbReference>
<dbReference type="AlphaFoldDB" id="A0A1X7VC36"/>
<protein>
    <submittedName>
        <fullName evidence="4">Uncharacterized protein</fullName>
    </submittedName>
</protein>
<dbReference type="InterPro" id="IPR041418">
    <property type="entry name" value="SAM_3"/>
</dbReference>
<dbReference type="Pfam" id="PF18016">
    <property type="entry name" value="SAM_3"/>
    <property type="match status" value="1"/>
</dbReference>